<feature type="region of interest" description="Disordered" evidence="1">
    <location>
        <begin position="1"/>
        <end position="204"/>
    </location>
</feature>
<proteinExistence type="predicted"/>
<sequence>MCALPIHPHQPLCPSKPRCQPPPPRRTPLTARTRSEKTALPQSGPHPAPWAWWPCPHSESGCARRRVRAAVAAPGRRRCAPTAAPGGTGSDSLASLLPSSAQTPGRPPRPHPPTGRAPRGSATRFPTGAAAPPPAARSGAAAAAPAARPSTGVGRGRRRGGSPRGGAGRGASEKCPPARCAFPPAPGSGRPTRTARRAGRPRAP</sequence>
<evidence type="ECO:0000256" key="1">
    <source>
        <dbReference type="SAM" id="MobiDB-lite"/>
    </source>
</evidence>
<dbReference type="EMBL" id="KV918769">
    <property type="protein sequence ID" value="OSX80678.1"/>
    <property type="molecule type" value="Genomic_DNA"/>
</dbReference>
<feature type="compositionally biased region" description="Low complexity" evidence="1">
    <location>
        <begin position="90"/>
        <end position="101"/>
    </location>
</feature>
<feature type="compositionally biased region" description="Pro residues" evidence="1">
    <location>
        <begin position="105"/>
        <end position="115"/>
    </location>
</feature>
<protein>
    <submittedName>
        <fullName evidence="2">Uncharacterized protein</fullName>
    </submittedName>
</protein>
<keyword evidence="3" id="KW-1185">Reference proteome</keyword>
<evidence type="ECO:0000313" key="2">
    <source>
        <dbReference type="EMBL" id="OSX80678.1"/>
    </source>
</evidence>
<accession>A0A1X6PJ01</accession>
<organism evidence="2 3">
    <name type="scientific">Porphyra umbilicalis</name>
    <name type="common">Purple laver</name>
    <name type="synonym">Red alga</name>
    <dbReference type="NCBI Taxonomy" id="2786"/>
    <lineage>
        <taxon>Eukaryota</taxon>
        <taxon>Rhodophyta</taxon>
        <taxon>Bangiophyceae</taxon>
        <taxon>Bangiales</taxon>
        <taxon>Bangiaceae</taxon>
        <taxon>Porphyra</taxon>
    </lineage>
</organism>
<reference evidence="2 3" key="1">
    <citation type="submission" date="2017-03" db="EMBL/GenBank/DDBJ databases">
        <title>WGS assembly of Porphyra umbilicalis.</title>
        <authorList>
            <person name="Brawley S.H."/>
            <person name="Blouin N.A."/>
            <person name="Ficko-Blean E."/>
            <person name="Wheeler G.L."/>
            <person name="Lohr M."/>
            <person name="Goodson H.V."/>
            <person name="Jenkins J.W."/>
            <person name="Blaby-Haas C.E."/>
            <person name="Helliwell K.E."/>
            <person name="Chan C."/>
            <person name="Marriage T."/>
            <person name="Bhattacharya D."/>
            <person name="Klein A.S."/>
            <person name="Badis Y."/>
            <person name="Brodie J."/>
            <person name="Cao Y."/>
            <person name="Collen J."/>
            <person name="Dittami S.M."/>
            <person name="Gachon C.M."/>
            <person name="Green B.R."/>
            <person name="Karpowicz S."/>
            <person name="Kim J.W."/>
            <person name="Kudahl U."/>
            <person name="Lin S."/>
            <person name="Michel G."/>
            <person name="Mittag M."/>
            <person name="Olson B.J."/>
            <person name="Pangilinan J."/>
            <person name="Peng Y."/>
            <person name="Qiu H."/>
            <person name="Shu S."/>
            <person name="Singer J.T."/>
            <person name="Smith A.G."/>
            <person name="Sprecher B.N."/>
            <person name="Wagner V."/>
            <person name="Wang W."/>
            <person name="Wang Z.-Y."/>
            <person name="Yan J."/>
            <person name="Yarish C."/>
            <person name="Zoeuner-Riek S."/>
            <person name="Zhuang Y."/>
            <person name="Zou Y."/>
            <person name="Lindquist E.A."/>
            <person name="Grimwood J."/>
            <person name="Barry K."/>
            <person name="Rokhsar D.S."/>
            <person name="Schmutz J."/>
            <person name="Stiller J.W."/>
            <person name="Grossman A.R."/>
            <person name="Prochnik S.E."/>
        </authorList>
    </citation>
    <scope>NUCLEOTIDE SEQUENCE [LARGE SCALE GENOMIC DNA]</scope>
    <source>
        <strain evidence="2">4086291</strain>
    </source>
</reference>
<gene>
    <name evidence="2" type="ORF">BU14_0033s0022</name>
</gene>
<dbReference type="Proteomes" id="UP000218209">
    <property type="component" value="Unassembled WGS sequence"/>
</dbReference>
<feature type="compositionally biased region" description="Basic residues" evidence="1">
    <location>
        <begin position="193"/>
        <end position="204"/>
    </location>
</feature>
<name>A0A1X6PJ01_PORUM</name>
<feature type="compositionally biased region" description="Low complexity" evidence="1">
    <location>
        <begin position="116"/>
        <end position="152"/>
    </location>
</feature>
<dbReference type="AlphaFoldDB" id="A0A1X6PJ01"/>
<evidence type="ECO:0000313" key="3">
    <source>
        <dbReference type="Proteomes" id="UP000218209"/>
    </source>
</evidence>